<name>A0A9X0HI85_SOLP1</name>
<dbReference type="EMBL" id="LNAL01000008">
    <property type="protein sequence ID" value="KUG06373.1"/>
    <property type="molecule type" value="Genomic_DNA"/>
</dbReference>
<dbReference type="OrthoDB" id="879566at2"/>
<dbReference type="AlphaFoldDB" id="A0A9X0HI85"/>
<protein>
    <submittedName>
        <fullName evidence="1">Uncharacterized protein</fullName>
    </submittedName>
</protein>
<sequence>MSGTDTISAFDKARNGLWVSIQKRLANLYEAEKGFKSSLRFTDTFPFAAHTVEYEVMAEYQNQRTRLRDLFVDEVQALGELVKAIKNKSYAADDKKQLFLLILGYADLLWTVCSGLEEYVSTKQPVDAELEEAKASFERVKAFARLNVKGVGGLI</sequence>
<proteinExistence type="predicted"/>
<comment type="caution">
    <text evidence="1">The sequence shown here is derived from an EMBL/GenBank/DDBJ whole genome shotgun (WGS) entry which is preliminary data.</text>
</comment>
<reference evidence="1 2" key="1">
    <citation type="submission" date="2015-11" db="EMBL/GenBank/DDBJ databases">
        <title>Solirubrum puertoriconensis gen. nov. an environmental bacteria isolated in Puerto Rico.</title>
        <authorList>
            <person name="Cuebas-Irizarry M.F."/>
            <person name="Montalvo-Rodriguez R."/>
        </authorList>
    </citation>
    <scope>NUCLEOTIDE SEQUENCE [LARGE SCALE GENOMIC DNA]</scope>
    <source>
        <strain evidence="1 2">MC1A</strain>
    </source>
</reference>
<evidence type="ECO:0000313" key="1">
    <source>
        <dbReference type="EMBL" id="KUG06373.1"/>
    </source>
</evidence>
<dbReference type="RefSeq" id="WP_059072069.1">
    <property type="nucleotide sequence ID" value="NZ_LNAL01000008.1"/>
</dbReference>
<gene>
    <name evidence="1" type="ORF">ASU33_03175</name>
</gene>
<accession>A0A9X0HI85</accession>
<dbReference type="Proteomes" id="UP000054223">
    <property type="component" value="Unassembled WGS sequence"/>
</dbReference>
<organism evidence="1 2">
    <name type="scientific">Solirubrum puertoriconensis</name>
    <dbReference type="NCBI Taxonomy" id="1751427"/>
    <lineage>
        <taxon>Bacteria</taxon>
        <taxon>Pseudomonadati</taxon>
        <taxon>Bacteroidota</taxon>
        <taxon>Cytophagia</taxon>
        <taxon>Cytophagales</taxon>
    </lineage>
</organism>
<evidence type="ECO:0000313" key="2">
    <source>
        <dbReference type="Proteomes" id="UP000054223"/>
    </source>
</evidence>
<keyword evidence="2" id="KW-1185">Reference proteome</keyword>